<comment type="caution">
    <text evidence="1">The sequence shown here is derived from an EMBL/GenBank/DDBJ whole genome shotgun (WGS) entry which is preliminary data.</text>
</comment>
<proteinExistence type="predicted"/>
<evidence type="ECO:0008006" key="3">
    <source>
        <dbReference type="Google" id="ProtNLM"/>
    </source>
</evidence>
<dbReference type="InterPro" id="IPR013433">
    <property type="entry name" value="PHA_gran_rgn"/>
</dbReference>
<gene>
    <name evidence="1" type="ORF">N789_00195</name>
</gene>
<dbReference type="PATRIC" id="fig|1121015.4.peg.41"/>
<keyword evidence="2" id="KW-1185">Reference proteome</keyword>
<dbReference type="NCBIfam" id="TIGR02610">
    <property type="entry name" value="PHA_gran_rgn"/>
    <property type="match status" value="1"/>
</dbReference>
<dbReference type="OrthoDB" id="287584at2"/>
<sequence>MPSIDIKRSHDRPLAEAKQSIDRVAAHIAKKFSVACEWDGNTLNFSRPGVDGHIKVSAKSVHVTAELGFLLMMLKDSVEREIHRYLDEEFG</sequence>
<dbReference type="Proteomes" id="UP000029385">
    <property type="component" value="Unassembled WGS sequence"/>
</dbReference>
<evidence type="ECO:0000313" key="2">
    <source>
        <dbReference type="Proteomes" id="UP000029385"/>
    </source>
</evidence>
<protein>
    <recommendedName>
        <fullName evidence="3">Polyhydroxyalkanoic acid synthase</fullName>
    </recommendedName>
</protein>
<dbReference type="Pfam" id="PF09650">
    <property type="entry name" value="PHA_gran_rgn"/>
    <property type="match status" value="1"/>
</dbReference>
<evidence type="ECO:0000313" key="1">
    <source>
        <dbReference type="EMBL" id="KFN44459.1"/>
    </source>
</evidence>
<name>A0A091B0U6_9GAMM</name>
<dbReference type="RefSeq" id="WP_022968632.1">
    <property type="nucleotide sequence ID" value="NZ_ATVD01000002.1"/>
</dbReference>
<accession>A0A091B0U6</accession>
<dbReference type="STRING" id="1121015.GCA_000420545_00986"/>
<dbReference type="EMBL" id="AVCI01000001">
    <property type="protein sequence ID" value="KFN44459.1"/>
    <property type="molecule type" value="Genomic_DNA"/>
</dbReference>
<organism evidence="1 2">
    <name type="scientific">Arenimonas oryziterrae DSM 21050 = YC6267</name>
    <dbReference type="NCBI Taxonomy" id="1121015"/>
    <lineage>
        <taxon>Bacteria</taxon>
        <taxon>Pseudomonadati</taxon>
        <taxon>Pseudomonadota</taxon>
        <taxon>Gammaproteobacteria</taxon>
        <taxon>Lysobacterales</taxon>
        <taxon>Lysobacteraceae</taxon>
        <taxon>Arenimonas</taxon>
    </lineage>
</organism>
<dbReference type="AlphaFoldDB" id="A0A091B0U6"/>
<dbReference type="eggNOG" id="ENOG5033ABY">
    <property type="taxonomic scope" value="Bacteria"/>
</dbReference>
<reference evidence="1 2" key="1">
    <citation type="submission" date="2013-09" db="EMBL/GenBank/DDBJ databases">
        <title>Genome sequencing of Arenimonas oryziterrae.</title>
        <authorList>
            <person name="Chen F."/>
            <person name="Wang G."/>
        </authorList>
    </citation>
    <scope>NUCLEOTIDE SEQUENCE [LARGE SCALE GENOMIC DNA]</scope>
    <source>
        <strain evidence="1 2">YC6267</strain>
    </source>
</reference>